<keyword evidence="2" id="KW-0479">Metal-binding</keyword>
<dbReference type="Pfam" id="PF00098">
    <property type="entry name" value="zf-CCHC"/>
    <property type="match status" value="1"/>
</dbReference>
<accession>A0A2N5VDU7</accession>
<evidence type="ECO:0000313" key="5">
    <source>
        <dbReference type="EMBL" id="PLW48174.1"/>
    </source>
</evidence>
<feature type="region of interest" description="Disordered" evidence="3">
    <location>
        <begin position="201"/>
        <end position="247"/>
    </location>
</feature>
<proteinExistence type="predicted"/>
<dbReference type="GO" id="GO:0006397">
    <property type="term" value="P:mRNA processing"/>
    <property type="evidence" value="ECO:0007669"/>
    <property type="project" value="UniProtKB-KW"/>
</dbReference>
<dbReference type="GO" id="GO:0003676">
    <property type="term" value="F:nucleic acid binding"/>
    <property type="evidence" value="ECO:0007669"/>
    <property type="project" value="InterPro"/>
</dbReference>
<evidence type="ECO:0000256" key="3">
    <source>
        <dbReference type="SAM" id="MobiDB-lite"/>
    </source>
</evidence>
<dbReference type="PROSITE" id="PS50158">
    <property type="entry name" value="ZF_CCHC"/>
    <property type="match status" value="1"/>
</dbReference>
<name>A0A2N5VDU7_9BASI</name>
<feature type="domain" description="CCHC-type" evidence="4">
    <location>
        <begin position="142"/>
        <end position="156"/>
    </location>
</feature>
<dbReference type="InterPro" id="IPR001878">
    <property type="entry name" value="Znf_CCHC"/>
</dbReference>
<dbReference type="AlphaFoldDB" id="A0A2N5VDU7"/>
<keyword evidence="1" id="KW-0507">mRNA processing</keyword>
<dbReference type="SMART" id="SM00343">
    <property type="entry name" value="ZnF_C2HC"/>
    <property type="match status" value="1"/>
</dbReference>
<comment type="caution">
    <text evidence="5">The sequence shown here is derived from an EMBL/GenBank/DDBJ whole genome shotgun (WGS) entry which is preliminary data.</text>
</comment>
<evidence type="ECO:0000256" key="1">
    <source>
        <dbReference type="ARBA" id="ARBA00022664"/>
    </source>
</evidence>
<evidence type="ECO:0000313" key="6">
    <source>
        <dbReference type="Proteomes" id="UP000235392"/>
    </source>
</evidence>
<dbReference type="Proteomes" id="UP000235392">
    <property type="component" value="Unassembled WGS sequence"/>
</dbReference>
<sequence length="324" mass="36161">MLEPDSFETTAAYAVEMRDILSDLKALDIQITKDRLLGFLLQINLKDGPVKQALTDRVKSVMYSDPLHKTPTFEQLLTMLNGCKHQIQFSTPSVDSSFNVPSPNLFQSSAENFNQFSTHTTEVDEGDNPTDVSANAVKNNNCHICRQPGHWAAKCPVCKKPPPIKPQWQPRNPPYLPQPNFNPYCPIFVAPNFPPYGSHFPIPNYSHQSPPYPPPQKPTTSHNPTNPPKRQYDSYNPNYSKTRQDVSAKHVDVGDIEDEIAKLQLAGEMTADTISARPEIISDTGATNHLTGDNTTNICNSAQKENVKLGWAKHIPNFTENGQK</sequence>
<protein>
    <recommendedName>
        <fullName evidence="4">CCHC-type domain-containing protein</fullName>
    </recommendedName>
</protein>
<keyword evidence="2" id="KW-0863">Zinc-finger</keyword>
<dbReference type="EMBL" id="PGCI01000025">
    <property type="protein sequence ID" value="PLW48174.1"/>
    <property type="molecule type" value="Genomic_DNA"/>
</dbReference>
<organism evidence="5 6">
    <name type="scientific">Puccinia coronata f. sp. avenae</name>
    <dbReference type="NCBI Taxonomy" id="200324"/>
    <lineage>
        <taxon>Eukaryota</taxon>
        <taxon>Fungi</taxon>
        <taxon>Dikarya</taxon>
        <taxon>Basidiomycota</taxon>
        <taxon>Pucciniomycotina</taxon>
        <taxon>Pucciniomycetes</taxon>
        <taxon>Pucciniales</taxon>
        <taxon>Pucciniaceae</taxon>
        <taxon>Puccinia</taxon>
    </lineage>
</organism>
<dbReference type="Gene3D" id="4.10.60.10">
    <property type="entry name" value="Zinc finger, CCHC-type"/>
    <property type="match status" value="1"/>
</dbReference>
<dbReference type="SUPFAM" id="SSF57756">
    <property type="entry name" value="Retrovirus zinc finger-like domains"/>
    <property type="match status" value="1"/>
</dbReference>
<evidence type="ECO:0000259" key="4">
    <source>
        <dbReference type="PROSITE" id="PS50158"/>
    </source>
</evidence>
<evidence type="ECO:0000256" key="2">
    <source>
        <dbReference type="PROSITE-ProRule" id="PRU00047"/>
    </source>
</evidence>
<keyword evidence="2" id="KW-0862">Zinc</keyword>
<dbReference type="GO" id="GO:0008270">
    <property type="term" value="F:zinc ion binding"/>
    <property type="evidence" value="ECO:0007669"/>
    <property type="project" value="UniProtKB-KW"/>
</dbReference>
<gene>
    <name evidence="5" type="ORF">PCASD_03297</name>
</gene>
<dbReference type="InterPro" id="IPR036875">
    <property type="entry name" value="Znf_CCHC_sf"/>
</dbReference>
<reference evidence="5 6" key="1">
    <citation type="submission" date="2017-11" db="EMBL/GenBank/DDBJ databases">
        <title>De novo assembly and phasing of dikaryotic genomes from two isolates of Puccinia coronata f. sp. avenae, the causal agent of oat crown rust.</title>
        <authorList>
            <person name="Miller M.E."/>
            <person name="Zhang Y."/>
            <person name="Omidvar V."/>
            <person name="Sperschneider J."/>
            <person name="Schwessinger B."/>
            <person name="Raley C."/>
            <person name="Palmer J.M."/>
            <person name="Garnica D."/>
            <person name="Upadhyaya N."/>
            <person name="Rathjen J."/>
            <person name="Taylor J.M."/>
            <person name="Park R.F."/>
            <person name="Dodds P.N."/>
            <person name="Hirsch C.D."/>
            <person name="Kianian S.F."/>
            <person name="Figueroa M."/>
        </authorList>
    </citation>
    <scope>NUCLEOTIDE SEQUENCE [LARGE SCALE GENOMIC DNA]</scope>
    <source>
        <strain evidence="5">12SD80</strain>
    </source>
</reference>